<dbReference type="InterPro" id="IPR051396">
    <property type="entry name" value="Bact_Antivir_Def_Nuclease"/>
</dbReference>
<dbReference type="PANTHER" id="PTHR43581:SF4">
    <property type="entry name" value="ATP_GTP PHOSPHATASE"/>
    <property type="match status" value="1"/>
</dbReference>
<name>A0AAI8CJC7_9FLAO</name>
<dbReference type="InterPro" id="IPR041685">
    <property type="entry name" value="AAA_GajA/Old/RecF-like"/>
</dbReference>
<dbReference type="Proteomes" id="UP000304840">
    <property type="component" value="Chromosome"/>
</dbReference>
<gene>
    <name evidence="2" type="ORF">UN65_12595</name>
</gene>
<sequence>MKLSKLHIDQYRHLENLDFDFTYPMDFHDETKRGKPLDKICFIGQSATGKTSLLDIIHDKYEKFIGIGLEQKQKIYSDIELFGFSDLKCIITFNTDDRELKIAFNKIIADGVEFKKSNEGGNFNRLTGYFEEENKLFYFKAGLISNNNLNIFNQHPSDLNEKFRDKLITSSFFKKQKINIFDDNVSDDRWLVLLEEYISYNKKFSQKMSELIHKGLIADTKKLEKEFKIWEKENPKTLSKFADLFNPILNNLNLEVDLINTEYPIPLKDKRTDSIIPIKDSSTGTKGLLLSFLPLFNTETKDSIVLIDEPERSLFPDIQMDLMDYYQNLAPEAQFIIATHSPFIAASFEPCERFILYFDEEGKVAVRQGTSPIGDDPNDLLSNDFKIDYINKFGHQKFQEYIDLKQKVYFEKDEKRKEEYLEKLEKLGDQYNF</sequence>
<protein>
    <recommendedName>
        <fullName evidence="1">Endonuclease GajA/Old nuclease/RecF-like AAA domain-containing protein</fullName>
    </recommendedName>
</protein>
<dbReference type="InterPro" id="IPR027417">
    <property type="entry name" value="P-loop_NTPase"/>
</dbReference>
<reference evidence="3" key="1">
    <citation type="submission" date="2016-03" db="EMBL/GenBank/DDBJ databases">
        <title>Flavobacterium columnare strain B185, complete genome.</title>
        <authorList>
            <person name="Sundberg L.-R."/>
            <person name="Papponen P."/>
            <person name="Laanto E."/>
        </authorList>
    </citation>
    <scope>NUCLEOTIDE SEQUENCE [LARGE SCALE GENOMIC DNA]</scope>
    <source>
        <strain evidence="3">B185</strain>
    </source>
</reference>
<evidence type="ECO:0000313" key="2">
    <source>
        <dbReference type="EMBL" id="AMO21060.1"/>
    </source>
</evidence>
<reference evidence="2 3" key="2">
    <citation type="submission" date="2019-05" db="EMBL/GenBank/DDBJ databases">
        <authorList>
            <person name="Ravantti J.J."/>
        </authorList>
    </citation>
    <scope>NUCLEOTIDE SEQUENCE [LARGE SCALE GENOMIC DNA]</scope>
    <source>
        <strain evidence="2 3">B185</strain>
    </source>
</reference>
<dbReference type="PANTHER" id="PTHR43581">
    <property type="entry name" value="ATP/GTP PHOSPHATASE"/>
    <property type="match status" value="1"/>
</dbReference>
<dbReference type="SUPFAM" id="SSF52540">
    <property type="entry name" value="P-loop containing nucleoside triphosphate hydrolases"/>
    <property type="match status" value="1"/>
</dbReference>
<dbReference type="Gene3D" id="3.40.50.300">
    <property type="entry name" value="P-loop containing nucleotide triphosphate hydrolases"/>
    <property type="match status" value="1"/>
</dbReference>
<dbReference type="RefSeq" id="WP_138425680.1">
    <property type="nucleotide sequence ID" value="NZ_CP010992.1"/>
</dbReference>
<dbReference type="Pfam" id="PF13175">
    <property type="entry name" value="AAA_15"/>
    <property type="match status" value="1"/>
</dbReference>
<proteinExistence type="predicted"/>
<dbReference type="AlphaFoldDB" id="A0AAI8CJC7"/>
<organism evidence="2 3">
    <name type="scientific">Flavobacterium columnare</name>
    <dbReference type="NCBI Taxonomy" id="996"/>
    <lineage>
        <taxon>Bacteria</taxon>
        <taxon>Pseudomonadati</taxon>
        <taxon>Bacteroidota</taxon>
        <taxon>Flavobacteriia</taxon>
        <taxon>Flavobacteriales</taxon>
        <taxon>Flavobacteriaceae</taxon>
        <taxon>Flavobacterium</taxon>
    </lineage>
</organism>
<dbReference type="EMBL" id="CP010992">
    <property type="protein sequence ID" value="AMO21060.1"/>
    <property type="molecule type" value="Genomic_DNA"/>
</dbReference>
<evidence type="ECO:0000259" key="1">
    <source>
        <dbReference type="Pfam" id="PF13175"/>
    </source>
</evidence>
<accession>A0AAI8CJC7</accession>
<evidence type="ECO:0000313" key="3">
    <source>
        <dbReference type="Proteomes" id="UP000304840"/>
    </source>
</evidence>
<feature type="domain" description="Endonuclease GajA/Old nuclease/RecF-like AAA" evidence="1">
    <location>
        <begin position="1"/>
        <end position="345"/>
    </location>
</feature>